<protein>
    <submittedName>
        <fullName evidence="1">Uncharacterized protein</fullName>
    </submittedName>
</protein>
<evidence type="ECO:0000313" key="1">
    <source>
        <dbReference type="EMBL" id="KAK4146667.1"/>
    </source>
</evidence>
<proteinExistence type="predicted"/>
<dbReference type="AlphaFoldDB" id="A0AAN6V8G3"/>
<accession>A0AAN6V8G3</accession>
<organism evidence="1 2">
    <name type="scientific">Dichotomopilus funicola</name>
    <dbReference type="NCBI Taxonomy" id="1934379"/>
    <lineage>
        <taxon>Eukaryota</taxon>
        <taxon>Fungi</taxon>
        <taxon>Dikarya</taxon>
        <taxon>Ascomycota</taxon>
        <taxon>Pezizomycotina</taxon>
        <taxon>Sordariomycetes</taxon>
        <taxon>Sordariomycetidae</taxon>
        <taxon>Sordariales</taxon>
        <taxon>Chaetomiaceae</taxon>
        <taxon>Dichotomopilus</taxon>
    </lineage>
</organism>
<reference evidence="1" key="2">
    <citation type="submission" date="2023-05" db="EMBL/GenBank/DDBJ databases">
        <authorList>
            <consortium name="Lawrence Berkeley National Laboratory"/>
            <person name="Steindorff A."/>
            <person name="Hensen N."/>
            <person name="Bonometti L."/>
            <person name="Westerberg I."/>
            <person name="Brannstrom I.O."/>
            <person name="Guillou S."/>
            <person name="Cros-Aarteil S."/>
            <person name="Calhoun S."/>
            <person name="Haridas S."/>
            <person name="Kuo A."/>
            <person name="Mondo S."/>
            <person name="Pangilinan J."/>
            <person name="Riley R."/>
            <person name="Labutti K."/>
            <person name="Andreopoulos B."/>
            <person name="Lipzen A."/>
            <person name="Chen C."/>
            <person name="Yanf M."/>
            <person name="Daum C."/>
            <person name="Ng V."/>
            <person name="Clum A."/>
            <person name="Ohm R."/>
            <person name="Martin F."/>
            <person name="Silar P."/>
            <person name="Natvig D."/>
            <person name="Lalanne C."/>
            <person name="Gautier V."/>
            <person name="Ament-Velasquez S.L."/>
            <person name="Kruys A."/>
            <person name="Hutchinson M.I."/>
            <person name="Powell A.J."/>
            <person name="Barry K."/>
            <person name="Miller A.N."/>
            <person name="Grigoriev I.V."/>
            <person name="Debuchy R."/>
            <person name="Gladieux P."/>
            <person name="Thoren M.H."/>
            <person name="Johannesson H."/>
        </authorList>
    </citation>
    <scope>NUCLEOTIDE SEQUENCE</scope>
    <source>
        <strain evidence="1">CBS 141.50</strain>
    </source>
</reference>
<dbReference type="EMBL" id="MU853560">
    <property type="protein sequence ID" value="KAK4146667.1"/>
    <property type="molecule type" value="Genomic_DNA"/>
</dbReference>
<keyword evidence="2" id="KW-1185">Reference proteome</keyword>
<name>A0AAN6V8G3_9PEZI</name>
<comment type="caution">
    <text evidence="1">The sequence shown here is derived from an EMBL/GenBank/DDBJ whole genome shotgun (WGS) entry which is preliminary data.</text>
</comment>
<evidence type="ECO:0000313" key="2">
    <source>
        <dbReference type="Proteomes" id="UP001302676"/>
    </source>
</evidence>
<reference evidence="1" key="1">
    <citation type="journal article" date="2023" name="Mol. Phylogenet. Evol.">
        <title>Genome-scale phylogeny and comparative genomics of the fungal order Sordariales.</title>
        <authorList>
            <person name="Hensen N."/>
            <person name="Bonometti L."/>
            <person name="Westerberg I."/>
            <person name="Brannstrom I.O."/>
            <person name="Guillou S."/>
            <person name="Cros-Aarteil S."/>
            <person name="Calhoun S."/>
            <person name="Haridas S."/>
            <person name="Kuo A."/>
            <person name="Mondo S."/>
            <person name="Pangilinan J."/>
            <person name="Riley R."/>
            <person name="LaButti K."/>
            <person name="Andreopoulos B."/>
            <person name="Lipzen A."/>
            <person name="Chen C."/>
            <person name="Yan M."/>
            <person name="Daum C."/>
            <person name="Ng V."/>
            <person name="Clum A."/>
            <person name="Steindorff A."/>
            <person name="Ohm R.A."/>
            <person name="Martin F."/>
            <person name="Silar P."/>
            <person name="Natvig D.O."/>
            <person name="Lalanne C."/>
            <person name="Gautier V."/>
            <person name="Ament-Velasquez S.L."/>
            <person name="Kruys A."/>
            <person name="Hutchinson M.I."/>
            <person name="Powell A.J."/>
            <person name="Barry K."/>
            <person name="Miller A.N."/>
            <person name="Grigoriev I.V."/>
            <person name="Debuchy R."/>
            <person name="Gladieux P."/>
            <person name="Hiltunen Thoren M."/>
            <person name="Johannesson H."/>
        </authorList>
    </citation>
    <scope>NUCLEOTIDE SEQUENCE</scope>
    <source>
        <strain evidence="1">CBS 141.50</strain>
    </source>
</reference>
<gene>
    <name evidence="1" type="ORF">C8A04DRAFT_25592</name>
</gene>
<sequence>MSANEKLDFGVITKMKTTTFFTAVAVLIVSAVALPNPNPAPEASPQICSCVLGCYDTCGAKLCC</sequence>
<dbReference type="Proteomes" id="UP001302676">
    <property type="component" value="Unassembled WGS sequence"/>
</dbReference>
<dbReference type="GeneID" id="87816233"/>
<dbReference type="RefSeq" id="XP_062640038.1">
    <property type="nucleotide sequence ID" value="XM_062779620.1"/>
</dbReference>